<accession>A0ABU6UA19</accession>
<reference evidence="1 2" key="1">
    <citation type="journal article" date="2023" name="Plants (Basel)">
        <title>Bridging the Gap: Combining Genomics and Transcriptomics Approaches to Understand Stylosanthes scabra, an Orphan Legume from the Brazilian Caatinga.</title>
        <authorList>
            <person name="Ferreira-Neto J.R.C."/>
            <person name="da Silva M.D."/>
            <person name="Binneck E."/>
            <person name="de Melo N.F."/>
            <person name="da Silva R.H."/>
            <person name="de Melo A.L.T.M."/>
            <person name="Pandolfi V."/>
            <person name="Bustamante F.O."/>
            <person name="Brasileiro-Vidal A.C."/>
            <person name="Benko-Iseppon A.M."/>
        </authorList>
    </citation>
    <scope>NUCLEOTIDE SEQUENCE [LARGE SCALE GENOMIC DNA]</scope>
    <source>
        <tissue evidence="1">Leaves</tissue>
    </source>
</reference>
<gene>
    <name evidence="1" type="ORF">PIB30_029264</name>
</gene>
<protein>
    <submittedName>
        <fullName evidence="1">Uncharacterized protein</fullName>
    </submittedName>
</protein>
<proteinExistence type="predicted"/>
<dbReference type="EMBL" id="JASCZI010120947">
    <property type="protein sequence ID" value="MED6158070.1"/>
    <property type="molecule type" value="Genomic_DNA"/>
</dbReference>
<comment type="caution">
    <text evidence="1">The sequence shown here is derived from an EMBL/GenBank/DDBJ whole genome shotgun (WGS) entry which is preliminary data.</text>
</comment>
<sequence length="136" mass="15078">MAPFRALDHAWPMPWRDLGELDAWSSLEEEEVNEVNGGEEGRTTPRHGLGVAGCEALGKETGQGGDWCKERGRITLWRERGRGEARDRAKAMPWRGLGAVKGDRSRLQLDGGVVLSCLFSIIGRTKFLCQLNSQTL</sequence>
<name>A0ABU6UA19_9FABA</name>
<organism evidence="1 2">
    <name type="scientific">Stylosanthes scabra</name>
    <dbReference type="NCBI Taxonomy" id="79078"/>
    <lineage>
        <taxon>Eukaryota</taxon>
        <taxon>Viridiplantae</taxon>
        <taxon>Streptophyta</taxon>
        <taxon>Embryophyta</taxon>
        <taxon>Tracheophyta</taxon>
        <taxon>Spermatophyta</taxon>
        <taxon>Magnoliopsida</taxon>
        <taxon>eudicotyledons</taxon>
        <taxon>Gunneridae</taxon>
        <taxon>Pentapetalae</taxon>
        <taxon>rosids</taxon>
        <taxon>fabids</taxon>
        <taxon>Fabales</taxon>
        <taxon>Fabaceae</taxon>
        <taxon>Papilionoideae</taxon>
        <taxon>50 kb inversion clade</taxon>
        <taxon>dalbergioids sensu lato</taxon>
        <taxon>Dalbergieae</taxon>
        <taxon>Pterocarpus clade</taxon>
        <taxon>Stylosanthes</taxon>
    </lineage>
</organism>
<keyword evidence="2" id="KW-1185">Reference proteome</keyword>
<evidence type="ECO:0000313" key="2">
    <source>
        <dbReference type="Proteomes" id="UP001341840"/>
    </source>
</evidence>
<evidence type="ECO:0000313" key="1">
    <source>
        <dbReference type="EMBL" id="MED6158070.1"/>
    </source>
</evidence>
<dbReference type="Proteomes" id="UP001341840">
    <property type="component" value="Unassembled WGS sequence"/>
</dbReference>